<proteinExistence type="inferred from homology"/>
<keyword evidence="5" id="KW-1185">Reference proteome</keyword>
<dbReference type="Gene3D" id="2.80.10.50">
    <property type="match status" value="1"/>
</dbReference>
<dbReference type="SMART" id="SM00442">
    <property type="entry name" value="FGF"/>
    <property type="match status" value="1"/>
</dbReference>
<dbReference type="EMBL" id="RCHS01001028">
    <property type="protein sequence ID" value="RMX55596.1"/>
    <property type="molecule type" value="Genomic_DNA"/>
</dbReference>
<gene>
    <name evidence="4" type="ORF">pdam_00001752</name>
</gene>
<dbReference type="AlphaFoldDB" id="A0A3M6UPI7"/>
<comment type="caution">
    <text evidence="4">The sequence shown here is derived from an EMBL/GenBank/DDBJ whole genome shotgun (WGS) entry which is preliminary data.</text>
</comment>
<reference evidence="4 5" key="1">
    <citation type="journal article" date="2018" name="Sci. Rep.">
        <title>Comparative analysis of the Pocillopora damicornis genome highlights role of immune system in coral evolution.</title>
        <authorList>
            <person name="Cunning R."/>
            <person name="Bay R.A."/>
            <person name="Gillette P."/>
            <person name="Baker A.C."/>
            <person name="Traylor-Knowles N."/>
        </authorList>
    </citation>
    <scope>NUCLEOTIDE SEQUENCE [LARGE SCALE GENOMIC DNA]</scope>
    <source>
        <strain evidence="4">RSMAS</strain>
        <tissue evidence="4">Whole animal</tissue>
    </source>
</reference>
<organism evidence="4 5">
    <name type="scientific">Pocillopora damicornis</name>
    <name type="common">Cauliflower coral</name>
    <name type="synonym">Millepora damicornis</name>
    <dbReference type="NCBI Taxonomy" id="46731"/>
    <lineage>
        <taxon>Eukaryota</taxon>
        <taxon>Metazoa</taxon>
        <taxon>Cnidaria</taxon>
        <taxon>Anthozoa</taxon>
        <taxon>Hexacorallia</taxon>
        <taxon>Scleractinia</taxon>
        <taxon>Astrocoeniina</taxon>
        <taxon>Pocilloporidae</taxon>
        <taxon>Pocillopora</taxon>
    </lineage>
</organism>
<name>A0A3M6UPI7_POCDA</name>
<dbReference type="GO" id="GO:0008083">
    <property type="term" value="F:growth factor activity"/>
    <property type="evidence" value="ECO:0007669"/>
    <property type="project" value="InterPro"/>
</dbReference>
<dbReference type="Proteomes" id="UP000275408">
    <property type="component" value="Unassembled WGS sequence"/>
</dbReference>
<dbReference type="STRING" id="46731.A0A3M6UPI7"/>
<sequence length="156" mass="18326">MLMPKSILSHRKRRKESEEDGKSNMGRRRKLYCINGQYLEITDEGRVKGTRNYHSPHVVLELVPVARDLIHIRGVHTGFYLAVNKCGEVYTTMMKNEECIFREKLTRNFYDSYCSHKYSRDNLVLGLMKIGASVTTTRSERFRKEHEGQFITMITF</sequence>
<dbReference type="PRINTS" id="PR00263">
    <property type="entry name" value="HBGFFGF"/>
</dbReference>
<evidence type="ECO:0000313" key="5">
    <source>
        <dbReference type="Proteomes" id="UP000275408"/>
    </source>
</evidence>
<evidence type="ECO:0000256" key="1">
    <source>
        <dbReference type="ARBA" id="ARBA00007936"/>
    </source>
</evidence>
<evidence type="ECO:0000313" key="4">
    <source>
        <dbReference type="EMBL" id="RMX55596.1"/>
    </source>
</evidence>
<comment type="similarity">
    <text evidence="1 2">Belongs to the heparin-binding growth factors family.</text>
</comment>
<dbReference type="InterPro" id="IPR008996">
    <property type="entry name" value="IL1/FGF"/>
</dbReference>
<dbReference type="OMA" id="IYPGMYM"/>
<dbReference type="InterPro" id="IPR056378">
    <property type="entry name" value="Let-756-like_FGF"/>
</dbReference>
<dbReference type="PANTHER" id="PTHR11486">
    <property type="entry name" value="FIBROBLAST GROWTH FACTOR"/>
    <property type="match status" value="1"/>
</dbReference>
<protein>
    <recommendedName>
        <fullName evidence="2">Fibroblast growth factor</fullName>
        <shortName evidence="2">FGF</shortName>
    </recommendedName>
</protein>
<evidence type="ECO:0000256" key="3">
    <source>
        <dbReference type="SAM" id="MobiDB-lite"/>
    </source>
</evidence>
<dbReference type="SUPFAM" id="SSF50353">
    <property type="entry name" value="Cytokine"/>
    <property type="match status" value="1"/>
</dbReference>
<dbReference type="Pfam" id="PF00167">
    <property type="entry name" value="FGF"/>
    <property type="match status" value="1"/>
</dbReference>
<dbReference type="CDD" id="cd00058">
    <property type="entry name" value="beta-trefoil_FGF"/>
    <property type="match status" value="1"/>
</dbReference>
<dbReference type="InterPro" id="IPR002209">
    <property type="entry name" value="Fibroblast_GF_fam"/>
</dbReference>
<dbReference type="OrthoDB" id="5987799at2759"/>
<dbReference type="PRINTS" id="PR00262">
    <property type="entry name" value="IL1HBGF"/>
</dbReference>
<feature type="region of interest" description="Disordered" evidence="3">
    <location>
        <begin position="1"/>
        <end position="24"/>
    </location>
</feature>
<evidence type="ECO:0000256" key="2">
    <source>
        <dbReference type="RuleBase" id="RU049442"/>
    </source>
</evidence>
<accession>A0A3M6UPI7</accession>